<accession>A0A248TMP0</accession>
<keyword evidence="1" id="KW-0547">Nucleotide-binding</keyword>
<dbReference type="InterPro" id="IPR013815">
    <property type="entry name" value="ATP_grasp_subdomain_1"/>
</dbReference>
<dbReference type="OrthoDB" id="1704979at2"/>
<dbReference type="InterPro" id="IPR013651">
    <property type="entry name" value="ATP-grasp_RimK-type"/>
</dbReference>
<feature type="domain" description="ATP-grasp" evidence="2">
    <location>
        <begin position="75"/>
        <end position="256"/>
    </location>
</feature>
<evidence type="ECO:0000313" key="3">
    <source>
        <dbReference type="EMBL" id="ASV69483.1"/>
    </source>
</evidence>
<dbReference type="Pfam" id="PF08443">
    <property type="entry name" value="RimK"/>
    <property type="match status" value="1"/>
</dbReference>
<dbReference type="EMBL" id="CP022983">
    <property type="protein sequence ID" value="ASV69483.1"/>
    <property type="molecule type" value="Genomic_DNA"/>
</dbReference>
<dbReference type="Gene3D" id="3.30.1490.20">
    <property type="entry name" value="ATP-grasp fold, A domain"/>
    <property type="match status" value="1"/>
</dbReference>
<keyword evidence="4" id="KW-1185">Reference proteome</keyword>
<sequence length="271" mass="30619">MKIVSFNAFRTIGMPNVHYIKPEHMFKEIDAIKQADIVLFPETWQVPSLVYGLKKKIFPSIETMQLGFSKIEMTRALWSVSPEHAPYTEILANTRSNIEYVVETFPFPFVAKESRNSMGKGVFLIQSREDFLTYCEKVDALYIQEYLPNDGKDLRICVVGNEVLGAYWRVGLEGEFLHNIAQGGELCADFIPQEAIDLVLDIAGQLGINHAGFDVMVSEGKYYIIEFNVLFGNQGLNKLGKSVEQTIYQYLLSQFLPPFPTSPTPGNKVVS</sequence>
<gene>
    <name evidence="3" type="ORF">CKF48_20495</name>
</gene>
<evidence type="ECO:0000313" key="4">
    <source>
        <dbReference type="Proteomes" id="UP000215137"/>
    </source>
</evidence>
<proteinExistence type="predicted"/>
<dbReference type="RefSeq" id="WP_095373047.1">
    <property type="nucleotide sequence ID" value="NZ_CP022983.1"/>
</dbReference>
<dbReference type="AlphaFoldDB" id="A0A248TMP0"/>
<evidence type="ECO:0000256" key="1">
    <source>
        <dbReference type="PROSITE-ProRule" id="PRU00409"/>
    </source>
</evidence>
<dbReference type="GO" id="GO:0016879">
    <property type="term" value="F:ligase activity, forming carbon-nitrogen bonds"/>
    <property type="evidence" value="ECO:0007669"/>
    <property type="project" value="TreeGrafter"/>
</dbReference>
<dbReference type="PROSITE" id="PS50975">
    <property type="entry name" value="ATP_GRASP"/>
    <property type="match status" value="1"/>
</dbReference>
<organism evidence="3 4">
    <name type="scientific">Cytobacillus kochii</name>
    <dbReference type="NCBI Taxonomy" id="859143"/>
    <lineage>
        <taxon>Bacteria</taxon>
        <taxon>Bacillati</taxon>
        <taxon>Bacillota</taxon>
        <taxon>Bacilli</taxon>
        <taxon>Bacillales</taxon>
        <taxon>Bacillaceae</taxon>
        <taxon>Cytobacillus</taxon>
    </lineage>
</organism>
<dbReference type="Proteomes" id="UP000215137">
    <property type="component" value="Chromosome"/>
</dbReference>
<name>A0A248TMP0_9BACI</name>
<dbReference type="GO" id="GO:0005737">
    <property type="term" value="C:cytoplasm"/>
    <property type="evidence" value="ECO:0007669"/>
    <property type="project" value="TreeGrafter"/>
</dbReference>
<keyword evidence="1" id="KW-0067">ATP-binding</keyword>
<dbReference type="PANTHER" id="PTHR21621:SF0">
    <property type="entry name" value="BETA-CITRYLGLUTAMATE SYNTHASE B-RELATED"/>
    <property type="match status" value="1"/>
</dbReference>
<dbReference type="PANTHER" id="PTHR21621">
    <property type="entry name" value="RIBOSOMAL PROTEIN S6 MODIFICATION PROTEIN"/>
    <property type="match status" value="1"/>
</dbReference>
<dbReference type="GO" id="GO:0005524">
    <property type="term" value="F:ATP binding"/>
    <property type="evidence" value="ECO:0007669"/>
    <property type="project" value="UniProtKB-UniRule"/>
</dbReference>
<dbReference type="KEGG" id="bko:CKF48_20495"/>
<dbReference type="InterPro" id="IPR011761">
    <property type="entry name" value="ATP-grasp"/>
</dbReference>
<dbReference type="SUPFAM" id="SSF56059">
    <property type="entry name" value="Glutathione synthetase ATP-binding domain-like"/>
    <property type="match status" value="1"/>
</dbReference>
<evidence type="ECO:0000259" key="2">
    <source>
        <dbReference type="PROSITE" id="PS50975"/>
    </source>
</evidence>
<dbReference type="Gene3D" id="3.30.470.20">
    <property type="entry name" value="ATP-grasp fold, B domain"/>
    <property type="match status" value="1"/>
</dbReference>
<reference evidence="3 4" key="1">
    <citation type="submission" date="2017-08" db="EMBL/GenBank/DDBJ databases">
        <title>Complete Genome Sequence of Bacillus kochii Oregon-R-modENCODE STRAIN BDGP4, isolated from Drosophila melanogaster gut.</title>
        <authorList>
            <person name="Wan K.H."/>
            <person name="Yu C."/>
            <person name="Park S."/>
            <person name="Hammonds A.S."/>
            <person name="Booth B.W."/>
            <person name="Celniker S.E."/>
        </authorList>
    </citation>
    <scope>NUCLEOTIDE SEQUENCE [LARGE SCALE GENOMIC DNA]</scope>
    <source>
        <strain evidence="3 4">BDGP4</strain>
    </source>
</reference>
<protein>
    <recommendedName>
        <fullName evidence="2">ATP-grasp domain-containing protein</fullName>
    </recommendedName>
</protein>
<dbReference type="GO" id="GO:0046872">
    <property type="term" value="F:metal ion binding"/>
    <property type="evidence" value="ECO:0007669"/>
    <property type="project" value="InterPro"/>
</dbReference>